<evidence type="ECO:0000256" key="1">
    <source>
        <dbReference type="SAM" id="MobiDB-lite"/>
    </source>
</evidence>
<keyword evidence="3" id="KW-1185">Reference proteome</keyword>
<proteinExistence type="predicted"/>
<protein>
    <submittedName>
        <fullName evidence="2">Alkaline phosphatase</fullName>
    </submittedName>
</protein>
<organism evidence="2 3">
    <name type="scientific">Fimbriiglobus ruber</name>
    <dbReference type="NCBI Taxonomy" id="1908690"/>
    <lineage>
        <taxon>Bacteria</taxon>
        <taxon>Pseudomonadati</taxon>
        <taxon>Planctomycetota</taxon>
        <taxon>Planctomycetia</taxon>
        <taxon>Gemmatales</taxon>
        <taxon>Gemmataceae</taxon>
        <taxon>Fimbriiglobus</taxon>
    </lineage>
</organism>
<accession>A0A225EE22</accession>
<evidence type="ECO:0000313" key="3">
    <source>
        <dbReference type="Proteomes" id="UP000214646"/>
    </source>
</evidence>
<dbReference type="AlphaFoldDB" id="A0A225EE22"/>
<feature type="compositionally biased region" description="Pro residues" evidence="1">
    <location>
        <begin position="601"/>
        <end position="612"/>
    </location>
</feature>
<name>A0A225EE22_9BACT</name>
<gene>
    <name evidence="2" type="ORF">FRUB_01238</name>
</gene>
<comment type="caution">
    <text evidence="2">The sequence shown here is derived from an EMBL/GenBank/DDBJ whole genome shotgun (WGS) entry which is preliminary data.</text>
</comment>
<dbReference type="OrthoDB" id="303792at2"/>
<feature type="region of interest" description="Disordered" evidence="1">
    <location>
        <begin position="550"/>
        <end position="612"/>
    </location>
</feature>
<dbReference type="Proteomes" id="UP000214646">
    <property type="component" value="Unassembled WGS sequence"/>
</dbReference>
<feature type="region of interest" description="Disordered" evidence="1">
    <location>
        <begin position="328"/>
        <end position="407"/>
    </location>
</feature>
<evidence type="ECO:0000313" key="2">
    <source>
        <dbReference type="EMBL" id="OWK47539.1"/>
    </source>
</evidence>
<sequence length="612" mass="63888">MTVIASIQPFSIAIGSGSTSATATITTVNTSNAVVFFQGFTTAYASSLAEFALARVALTNSTTVTATINSSGNACTVYGTVVEFTSAAMATSVQTGTITMSSSVTSGTATISSVTTADSSVFYLGLTTSGTSSTQADIWTTLALTNSTTVTAAKNSNGQAVTIGYAVVNFASGLINSVQPRSVTLTTANTSDTDTITSVVTANAMVVYAGCQVGANNAPSTFFYVPQLTGSTTVTLTRGGTSTTSRTMNYTVVEFASGVLNSVQRGTIALHNVTSNTATITSVSTSHAVANLNNFSSSLAAGDPAETFPGVALTNATTVTATVQATAAALPAPSGTRSSNSPTPVPPRRGLRPPSWPHRAPSWSSRPSPSRRRIVQPQGRKSGQKFRQHRFGRGVLTHGRGSQEGDRDLERGREFYAQGRATREGHRHLGCQCRIRRRGKVDQEIDRHVGLGRIIRGGRATTRKSDRHLDRQGVFSAVGRRATSGVATWVAASTASFAGRSTATAIGTWSPHAAFAVVGRSLAKTAYSVSPGAVLNAVGRPVASAIASWPRTPPWRHPVSRCESPILRSAPSALSPSTPREPTRRRSPAAPPSRPRVRPSRSPPRRGPPPHT</sequence>
<feature type="compositionally biased region" description="Basic residues" evidence="1">
    <location>
        <begin position="382"/>
        <end position="392"/>
    </location>
</feature>
<reference evidence="3" key="1">
    <citation type="submission" date="2017-06" db="EMBL/GenBank/DDBJ databases">
        <title>Genome analysis of Fimbriiglobus ruber SP5, the first member of the order Planctomycetales with confirmed chitinolytic capability.</title>
        <authorList>
            <person name="Ravin N.V."/>
            <person name="Rakitin A.L."/>
            <person name="Ivanova A.A."/>
            <person name="Beletsky A.V."/>
            <person name="Kulichevskaya I.S."/>
            <person name="Mardanov A.V."/>
            <person name="Dedysh S.N."/>
        </authorList>
    </citation>
    <scope>NUCLEOTIDE SEQUENCE [LARGE SCALE GENOMIC DNA]</scope>
    <source>
        <strain evidence="3">SP5</strain>
    </source>
</reference>
<feature type="compositionally biased region" description="Low complexity" evidence="1">
    <location>
        <begin position="357"/>
        <end position="368"/>
    </location>
</feature>
<dbReference type="RefSeq" id="WP_143392879.1">
    <property type="nucleotide sequence ID" value="NZ_NIDE01000001.1"/>
</dbReference>
<dbReference type="EMBL" id="NIDE01000001">
    <property type="protein sequence ID" value="OWK47539.1"/>
    <property type="molecule type" value="Genomic_DNA"/>
</dbReference>